<name>A0ABS0WL96_9FLAO</name>
<dbReference type="RefSeq" id="WP_198839584.1">
    <property type="nucleotide sequence ID" value="NZ_JAEHFJ010000001.1"/>
</dbReference>
<feature type="transmembrane region" description="Helical" evidence="1">
    <location>
        <begin position="50"/>
        <end position="71"/>
    </location>
</feature>
<keyword evidence="4" id="KW-1185">Reference proteome</keyword>
<sequence length="104" mass="12662">MENLDKENKYIKAKERVGKIKKFYGNLLSYVVFISFLAGLNYYTDGWRNPWFLWAAFGWGIGIFFHALKVFDWNPFMGKDWEERKIQEYMNKDSKAYKKTQHWE</sequence>
<evidence type="ECO:0000313" key="4">
    <source>
        <dbReference type="Proteomes" id="UP000623301"/>
    </source>
</evidence>
<keyword evidence="1" id="KW-0472">Membrane</keyword>
<protein>
    <submittedName>
        <fullName evidence="3">2TM domain-containing protein</fullName>
    </submittedName>
</protein>
<evidence type="ECO:0000313" key="3">
    <source>
        <dbReference type="EMBL" id="MBJ2172740.1"/>
    </source>
</evidence>
<feature type="domain" description="2TM" evidence="2">
    <location>
        <begin position="12"/>
        <end position="91"/>
    </location>
</feature>
<feature type="transmembrane region" description="Helical" evidence="1">
    <location>
        <begin position="23"/>
        <end position="44"/>
    </location>
</feature>
<reference evidence="3 4" key="1">
    <citation type="submission" date="2020-12" db="EMBL/GenBank/DDBJ databases">
        <title>Aureibaculum luteum sp. nov. and Aureibaculum flavum sp. nov., novel members of the family Flavobacteriaceae isolated from Antarctic intertidal sediments.</title>
        <authorList>
            <person name="He X."/>
            <person name="Zhang X."/>
        </authorList>
    </citation>
    <scope>NUCLEOTIDE SEQUENCE [LARGE SCALE GENOMIC DNA]</scope>
    <source>
        <strain evidence="3 4">A20</strain>
    </source>
</reference>
<keyword evidence="1" id="KW-1133">Transmembrane helix</keyword>
<dbReference type="Proteomes" id="UP000623301">
    <property type="component" value="Unassembled WGS sequence"/>
</dbReference>
<gene>
    <name evidence="3" type="ORF">JBL43_00730</name>
</gene>
<evidence type="ECO:0000256" key="1">
    <source>
        <dbReference type="SAM" id="Phobius"/>
    </source>
</evidence>
<dbReference type="InterPro" id="IPR025698">
    <property type="entry name" value="2TM_dom"/>
</dbReference>
<accession>A0ABS0WL96</accession>
<keyword evidence="1" id="KW-0812">Transmembrane</keyword>
<evidence type="ECO:0000259" key="2">
    <source>
        <dbReference type="Pfam" id="PF13239"/>
    </source>
</evidence>
<dbReference type="Pfam" id="PF13239">
    <property type="entry name" value="2TM"/>
    <property type="match status" value="1"/>
</dbReference>
<organism evidence="3 4">
    <name type="scientific">Aureibaculum flavum</name>
    <dbReference type="NCBI Taxonomy" id="2795986"/>
    <lineage>
        <taxon>Bacteria</taxon>
        <taxon>Pseudomonadati</taxon>
        <taxon>Bacteroidota</taxon>
        <taxon>Flavobacteriia</taxon>
        <taxon>Flavobacteriales</taxon>
        <taxon>Flavobacteriaceae</taxon>
        <taxon>Aureibaculum</taxon>
    </lineage>
</organism>
<comment type="caution">
    <text evidence="3">The sequence shown here is derived from an EMBL/GenBank/DDBJ whole genome shotgun (WGS) entry which is preliminary data.</text>
</comment>
<proteinExistence type="predicted"/>
<dbReference type="EMBL" id="JAEHFJ010000001">
    <property type="protein sequence ID" value="MBJ2172740.1"/>
    <property type="molecule type" value="Genomic_DNA"/>
</dbReference>